<proteinExistence type="predicted"/>
<dbReference type="Pfam" id="PF07929">
    <property type="entry name" value="PRiA4_ORF3"/>
    <property type="match status" value="1"/>
</dbReference>
<dbReference type="SUPFAM" id="SSF159941">
    <property type="entry name" value="MM3350-like"/>
    <property type="match status" value="1"/>
</dbReference>
<dbReference type="AlphaFoldDB" id="A0AAW6BP18"/>
<dbReference type="InterPro" id="IPR012912">
    <property type="entry name" value="Plasmid_pRiA4b_Orf3-like"/>
</dbReference>
<dbReference type="Proteomes" id="UP001212996">
    <property type="component" value="Unassembled WGS sequence"/>
</dbReference>
<gene>
    <name evidence="2" type="ORF">PH362_22195</name>
</gene>
<evidence type="ECO:0000259" key="1">
    <source>
        <dbReference type="Pfam" id="PF07929"/>
    </source>
</evidence>
<organism evidence="2 3">
    <name type="scientific">Photorhabdus bodei</name>
    <dbReference type="NCBI Taxonomy" id="2029681"/>
    <lineage>
        <taxon>Bacteria</taxon>
        <taxon>Pseudomonadati</taxon>
        <taxon>Pseudomonadota</taxon>
        <taxon>Gammaproteobacteria</taxon>
        <taxon>Enterobacterales</taxon>
        <taxon>Morganellaceae</taxon>
        <taxon>Photorhabdus</taxon>
    </lineage>
</organism>
<dbReference type="Gene3D" id="3.10.290.30">
    <property type="entry name" value="MM3350-like"/>
    <property type="match status" value="1"/>
</dbReference>
<reference evidence="2" key="1">
    <citation type="submission" date="2023-01" db="EMBL/GenBank/DDBJ databases">
        <title>Genome sequencing of Photorhabdus bodei 09-20.</title>
        <authorList>
            <person name="Kalindamar S."/>
            <person name="Kumru S."/>
        </authorList>
    </citation>
    <scope>NUCLEOTIDE SEQUENCE</scope>
    <source>
        <strain evidence="2">09-20</strain>
    </source>
</reference>
<accession>A0AAW6BP18</accession>
<evidence type="ECO:0000313" key="2">
    <source>
        <dbReference type="EMBL" id="MDB6374561.1"/>
    </source>
</evidence>
<sequence>MSVYKVKVAIRDISPMIWRRFRIHYDMSLGALHFLLQFAFGWDNCSCSQLKTAVLAFIRFFGSRSLQMKLGSGSR</sequence>
<name>A0AAW6BP18_9GAMM</name>
<feature type="domain" description="Plasmid pRiA4b Orf3-like" evidence="1">
    <location>
        <begin position="3"/>
        <end position="51"/>
    </location>
</feature>
<dbReference type="RefSeq" id="WP_271867706.1">
    <property type="nucleotide sequence ID" value="NZ_JAQMFO010000049.1"/>
</dbReference>
<dbReference type="InterPro" id="IPR024047">
    <property type="entry name" value="MM3350-like_sf"/>
</dbReference>
<protein>
    <recommendedName>
        <fullName evidence="1">Plasmid pRiA4b Orf3-like domain-containing protein</fullName>
    </recommendedName>
</protein>
<dbReference type="EMBL" id="JAQMFO010000049">
    <property type="protein sequence ID" value="MDB6374561.1"/>
    <property type="molecule type" value="Genomic_DNA"/>
</dbReference>
<comment type="caution">
    <text evidence="2">The sequence shown here is derived from an EMBL/GenBank/DDBJ whole genome shotgun (WGS) entry which is preliminary data.</text>
</comment>
<evidence type="ECO:0000313" key="3">
    <source>
        <dbReference type="Proteomes" id="UP001212996"/>
    </source>
</evidence>